<dbReference type="EMBL" id="JABFDN010000012">
    <property type="protein sequence ID" value="NPU68809.1"/>
    <property type="molecule type" value="Genomic_DNA"/>
</dbReference>
<name>A0ABX2CKT0_9BRAD</name>
<dbReference type="Gene3D" id="3.20.20.80">
    <property type="entry name" value="Glycosidases"/>
    <property type="match status" value="1"/>
</dbReference>
<sequence>MAFVALDTNQNATRMIPCMLSQSIIAIGRYYTRNRSNPKILKPDEAQALSAAGIRIWPVYQIRHRLRADFSAVKGKSEAEDALDYARHVIGQPAGSAIYFSADFDASDADVNIAIRPHFEAINAAFAAAGRPYRIGVYSSGAVCKTLLDAGLVQLTWLSQSSGFRGTAEFKASGRWNILQALPVRRFCNFDDDVDPDRFNVDLPDFGGFLLGQAAKPQPVADAAAPVIAVAAGAVAAQPDFPAAPPFPGQPLHRGQFGSDAVRVVQARLKELGFGQLVTDGDFGEGTQNAVFHFQARNSTPGGKPLHITGEVDASTWAALFGPGAVFDAAAFDRNAPMRDLVIDIAASQIGVVEQPRGTNRGPEVDVYIRTAGLDPATDSFPWCVCFLYWVFNQAARVKGIENPLPKTAGVIALWTMARRTDAQIVHKSEVSAQTVKPGMIFALDLGGGKGHAGLVIDVVGDHVVTIEGNTNPGGSSDGFGVFRRDSRPLSNSVLLGYLDFCEP</sequence>
<dbReference type="Pfam" id="PF05257">
    <property type="entry name" value="CHAP"/>
    <property type="match status" value="1"/>
</dbReference>
<dbReference type="SUPFAM" id="SSF47090">
    <property type="entry name" value="PGBD-like"/>
    <property type="match status" value="1"/>
</dbReference>
<dbReference type="InterPro" id="IPR015020">
    <property type="entry name" value="Rv2525c-like_Glyco_Hydro-like"/>
</dbReference>
<accession>A0ABX2CKT0</accession>
<dbReference type="InterPro" id="IPR036366">
    <property type="entry name" value="PGBDSf"/>
</dbReference>
<feature type="domain" description="Peptidase C51" evidence="2">
    <location>
        <begin position="379"/>
        <end position="470"/>
    </location>
</feature>
<reference evidence="4" key="1">
    <citation type="submission" date="2020-05" db="EMBL/GenBank/DDBJ databases">
        <title>Nod-independent and nitrogen-fixing Bradyrhizobium aeschynomene sp. nov. isolated from nodules of Aeschynomene indica.</title>
        <authorList>
            <person name="Zhang Z."/>
        </authorList>
    </citation>
    <scope>NUCLEOTIDE SEQUENCE</scope>
    <source>
        <strain evidence="4">83012</strain>
    </source>
</reference>
<keyword evidence="5" id="KW-1185">Reference proteome</keyword>
<proteinExistence type="predicted"/>
<protein>
    <submittedName>
        <fullName evidence="4">DUF1906 domain-containing protein</fullName>
    </submittedName>
</protein>
<dbReference type="InterPro" id="IPR007921">
    <property type="entry name" value="CHAP_dom"/>
</dbReference>
<dbReference type="Pfam" id="PF08924">
    <property type="entry name" value="Rv2525c_GlyHyd-like"/>
    <property type="match status" value="1"/>
</dbReference>
<organism evidence="4 5">
    <name type="scientific">Bradyrhizobium aeschynomenes</name>
    <dbReference type="NCBI Taxonomy" id="2734909"/>
    <lineage>
        <taxon>Bacteria</taxon>
        <taxon>Pseudomonadati</taxon>
        <taxon>Pseudomonadota</taxon>
        <taxon>Alphaproteobacteria</taxon>
        <taxon>Hyphomicrobiales</taxon>
        <taxon>Nitrobacteraceae</taxon>
        <taxon>Bradyrhizobium</taxon>
    </lineage>
</organism>
<feature type="domain" description="Peptidoglycan binding-like" evidence="1">
    <location>
        <begin position="259"/>
        <end position="320"/>
    </location>
</feature>
<dbReference type="Gene3D" id="1.10.101.10">
    <property type="entry name" value="PGBD-like superfamily/PGBD"/>
    <property type="match status" value="1"/>
</dbReference>
<feature type="domain" description="Rv2525c-like glycoside hydrolase-like" evidence="3">
    <location>
        <begin position="23"/>
        <end position="178"/>
    </location>
</feature>
<comment type="caution">
    <text evidence="4">The sequence shown here is derived from an EMBL/GenBank/DDBJ whole genome shotgun (WGS) entry which is preliminary data.</text>
</comment>
<dbReference type="Proteomes" id="UP000886476">
    <property type="component" value="Unassembled WGS sequence"/>
</dbReference>
<evidence type="ECO:0000313" key="4">
    <source>
        <dbReference type="EMBL" id="NPU68809.1"/>
    </source>
</evidence>
<evidence type="ECO:0000259" key="1">
    <source>
        <dbReference type="Pfam" id="PF01471"/>
    </source>
</evidence>
<evidence type="ECO:0000313" key="5">
    <source>
        <dbReference type="Proteomes" id="UP000886476"/>
    </source>
</evidence>
<dbReference type="Pfam" id="PF01471">
    <property type="entry name" value="PG_binding_1"/>
    <property type="match status" value="1"/>
</dbReference>
<dbReference type="InterPro" id="IPR036365">
    <property type="entry name" value="PGBD-like_sf"/>
</dbReference>
<dbReference type="RefSeq" id="WP_172113855.1">
    <property type="nucleotide sequence ID" value="NZ_JABFDN010000012.1"/>
</dbReference>
<dbReference type="InterPro" id="IPR017853">
    <property type="entry name" value="GH"/>
</dbReference>
<evidence type="ECO:0000259" key="3">
    <source>
        <dbReference type="Pfam" id="PF08924"/>
    </source>
</evidence>
<gene>
    <name evidence="4" type="ORF">HL667_27665</name>
</gene>
<dbReference type="SUPFAM" id="SSF51445">
    <property type="entry name" value="(Trans)glycosidases"/>
    <property type="match status" value="1"/>
</dbReference>
<evidence type="ECO:0000259" key="2">
    <source>
        <dbReference type="Pfam" id="PF05257"/>
    </source>
</evidence>
<dbReference type="InterPro" id="IPR002477">
    <property type="entry name" value="Peptidoglycan-bd-like"/>
</dbReference>